<evidence type="ECO:0008006" key="9">
    <source>
        <dbReference type="Google" id="ProtNLM"/>
    </source>
</evidence>
<dbReference type="NCBIfam" id="NF033543">
    <property type="entry name" value="transpos_IS256"/>
    <property type="match status" value="1"/>
</dbReference>
<accession>A0A2W2CUS3</accession>
<dbReference type="GO" id="GO:0006313">
    <property type="term" value="P:DNA transposition"/>
    <property type="evidence" value="ECO:0007669"/>
    <property type="project" value="InterPro"/>
</dbReference>
<protein>
    <recommendedName>
        <fullName evidence="9">IS256 family transposase</fullName>
    </recommendedName>
</protein>
<keyword evidence="3" id="KW-0815">Transposition</keyword>
<keyword evidence="8" id="KW-1185">Reference proteome</keyword>
<name>A0A2W2CUS3_9ACTN</name>
<dbReference type="InterPro" id="IPR001207">
    <property type="entry name" value="Transposase_mutator"/>
</dbReference>
<dbReference type="GO" id="GO:0004803">
    <property type="term" value="F:transposase activity"/>
    <property type="evidence" value="ECO:0007669"/>
    <property type="project" value="InterPro"/>
</dbReference>
<evidence type="ECO:0000256" key="2">
    <source>
        <dbReference type="ARBA" id="ARBA00010961"/>
    </source>
</evidence>
<organism evidence="7 8">
    <name type="scientific">Nonomuraea aridisoli</name>
    <dbReference type="NCBI Taxonomy" id="2070368"/>
    <lineage>
        <taxon>Bacteria</taxon>
        <taxon>Bacillati</taxon>
        <taxon>Actinomycetota</taxon>
        <taxon>Actinomycetes</taxon>
        <taxon>Streptosporangiales</taxon>
        <taxon>Streptosporangiaceae</taxon>
        <taxon>Nonomuraea</taxon>
    </lineage>
</organism>
<proteinExistence type="inferred from homology"/>
<dbReference type="PANTHER" id="PTHR33217">
    <property type="entry name" value="TRANSPOSASE FOR INSERTION SEQUENCE ELEMENT IS1081"/>
    <property type="match status" value="1"/>
</dbReference>
<feature type="region of interest" description="Disordered" evidence="6">
    <location>
        <begin position="84"/>
        <end position="108"/>
    </location>
</feature>
<sequence length="473" mass="51854">MDHERRFRVEPPSSHERGPTLVTRRVSPTQAIRAEIDALFASDRDLVEVIEDVARLGARLIIQTAVEAEVDAFLGRARYQRATTAASYSGDEEGTAVRPGHRNGHCPTTVKTTSGPITIARPKLRGTTERFASRLFGTGVTRTHALETLVIASFVRGLSVRDVEGALADALGPEAALSKSTVSTICQAIVAEYDAWCRRDLSNIELDYLFLDASHFKMHDGSRAEPILAAWGITTAGKPVFVGLAAAGSESTDAWHDFLTDLTTRGLTSPLLIVSDGAPGLISAAEQVFAPSLRQRCLVHRARNVLAKVSAGDQAEVKASYWQIFDISELGDDVKVGQHLVDLVQQRIDAFADTWSGRYPAAVKCLLTDRQSLTPYLRFPIEHHKRIRHSNFIERTFGETRRRVKVIGRFPGETSCVSLVWAVLDRAARGWRGFAMTSTGLRILQDLRRALLHPPTQLRPTGDPALAPAIEAA</sequence>
<evidence type="ECO:0000256" key="1">
    <source>
        <dbReference type="ARBA" id="ARBA00002190"/>
    </source>
</evidence>
<dbReference type="GO" id="GO:0003677">
    <property type="term" value="F:DNA binding"/>
    <property type="evidence" value="ECO:0007669"/>
    <property type="project" value="UniProtKB-KW"/>
</dbReference>
<dbReference type="Proteomes" id="UP000249304">
    <property type="component" value="Unassembled WGS sequence"/>
</dbReference>
<gene>
    <name evidence="7" type="ORF">C1J01_47915</name>
</gene>
<comment type="function">
    <text evidence="1">Required for the transposition of the insertion element.</text>
</comment>
<evidence type="ECO:0000256" key="5">
    <source>
        <dbReference type="ARBA" id="ARBA00023172"/>
    </source>
</evidence>
<dbReference type="OrthoDB" id="9793302at2"/>
<evidence type="ECO:0000256" key="3">
    <source>
        <dbReference type="ARBA" id="ARBA00022578"/>
    </source>
</evidence>
<evidence type="ECO:0000256" key="6">
    <source>
        <dbReference type="SAM" id="MobiDB-lite"/>
    </source>
</evidence>
<feature type="compositionally biased region" description="Basic and acidic residues" evidence="6">
    <location>
        <begin position="1"/>
        <end position="18"/>
    </location>
</feature>
<comment type="similarity">
    <text evidence="2">Belongs to the transposase mutator family.</text>
</comment>
<evidence type="ECO:0000313" key="8">
    <source>
        <dbReference type="Proteomes" id="UP000249304"/>
    </source>
</evidence>
<dbReference type="Pfam" id="PF00872">
    <property type="entry name" value="Transposase_mut"/>
    <property type="match status" value="1"/>
</dbReference>
<comment type="caution">
    <text evidence="7">The sequence shown here is derived from an EMBL/GenBank/DDBJ whole genome shotgun (WGS) entry which is preliminary data.</text>
</comment>
<keyword evidence="5" id="KW-0233">DNA recombination</keyword>
<reference evidence="7 8" key="1">
    <citation type="submission" date="2018-01" db="EMBL/GenBank/DDBJ databases">
        <title>Draft genome sequence of Nonomuraea sp. KC333.</title>
        <authorList>
            <person name="Sahin N."/>
            <person name="Saygin H."/>
            <person name="Ay H."/>
        </authorList>
    </citation>
    <scope>NUCLEOTIDE SEQUENCE [LARGE SCALE GENOMIC DNA]</scope>
    <source>
        <strain evidence="7 8">KC333</strain>
    </source>
</reference>
<dbReference type="EMBL" id="POUD01000553">
    <property type="protein sequence ID" value="PZG01631.1"/>
    <property type="molecule type" value="Genomic_DNA"/>
</dbReference>
<feature type="region of interest" description="Disordered" evidence="6">
    <location>
        <begin position="1"/>
        <end position="22"/>
    </location>
</feature>
<evidence type="ECO:0000313" key="7">
    <source>
        <dbReference type="EMBL" id="PZG01631.1"/>
    </source>
</evidence>
<dbReference type="PANTHER" id="PTHR33217:SF9">
    <property type="entry name" value="MUTATOR FAMILY TRANSPOSASE"/>
    <property type="match status" value="1"/>
</dbReference>
<keyword evidence="4" id="KW-0238">DNA-binding</keyword>
<evidence type="ECO:0000256" key="4">
    <source>
        <dbReference type="ARBA" id="ARBA00023125"/>
    </source>
</evidence>
<dbReference type="AlphaFoldDB" id="A0A2W2CUS3"/>